<sequence length="453" mass="48931">MTPRTRYRYPALLSAPLLLAAGLSGLTASAQEADTITHTDNIQLDDRSPFAYGTDLAFNGDLVAAGAGAWEEDARSDSGVRIFERNNDGSLDELSFLNCSAWHADVDWVQGRYIVQSSDNEADNSTCEPGQNSAGIRVIDAENPRRPSSVGFAETIHGSHNLTAVGDTGLVYNSSYNLGDPSDVDGLSIIDVAAEPEDPPVRFLEFPDADSSSEHPEMTNNSGTMPTSPGCHDIGLDLDHDRAFCAGITETMIWDISDPRSPTIETIIHNPDVSIHHGAQVNQDGDVLLVQDEWLGAAGANSGCLAPHQPSGTIWFYDISDPDNPQPRSYWSAPEPDPTADFCTTHFFGTFEMPIDGKQHDMVVTSYYQHGVWVADFTDPASVDTHAFYEPDGANFWSAYPYKGRLYANSFSPATLTGSDPASADKGGIWTFRLDGYGEDVGEHPGRPAHAGP</sequence>
<gene>
    <name evidence="2" type="ORF">SAMN06265360_105162</name>
</gene>
<dbReference type="Proteomes" id="UP000198348">
    <property type="component" value="Unassembled WGS sequence"/>
</dbReference>
<accession>A0A238W6A3</accession>
<protein>
    <recommendedName>
        <fullName evidence="4">LVIVD repeat-containing protein</fullName>
    </recommendedName>
</protein>
<feature type="signal peptide" evidence="1">
    <location>
        <begin position="1"/>
        <end position="30"/>
    </location>
</feature>
<proteinExistence type="predicted"/>
<dbReference type="RefSeq" id="WP_089300481.1">
    <property type="nucleotide sequence ID" value="NZ_FZNW01000005.1"/>
</dbReference>
<evidence type="ECO:0000313" key="2">
    <source>
        <dbReference type="EMBL" id="SNR42080.1"/>
    </source>
</evidence>
<dbReference type="EMBL" id="FZNW01000005">
    <property type="protein sequence ID" value="SNR42080.1"/>
    <property type="molecule type" value="Genomic_DNA"/>
</dbReference>
<dbReference type="AlphaFoldDB" id="A0A238W6A3"/>
<feature type="chain" id="PRO_5013348539" description="LVIVD repeat-containing protein" evidence="1">
    <location>
        <begin position="31"/>
        <end position="453"/>
    </location>
</feature>
<reference evidence="2 3" key="1">
    <citation type="submission" date="2017-06" db="EMBL/GenBank/DDBJ databases">
        <authorList>
            <person name="Kim H.J."/>
            <person name="Triplett B.A."/>
        </authorList>
    </citation>
    <scope>NUCLEOTIDE SEQUENCE [LARGE SCALE GENOMIC DNA]</scope>
    <source>
        <strain evidence="2 3">DSM 45207</strain>
    </source>
</reference>
<evidence type="ECO:0008006" key="4">
    <source>
        <dbReference type="Google" id="ProtNLM"/>
    </source>
</evidence>
<organism evidence="2 3">
    <name type="scientific">Haloechinothrix alba</name>
    <dbReference type="NCBI Taxonomy" id="664784"/>
    <lineage>
        <taxon>Bacteria</taxon>
        <taxon>Bacillati</taxon>
        <taxon>Actinomycetota</taxon>
        <taxon>Actinomycetes</taxon>
        <taxon>Pseudonocardiales</taxon>
        <taxon>Pseudonocardiaceae</taxon>
        <taxon>Haloechinothrix</taxon>
    </lineage>
</organism>
<dbReference type="OrthoDB" id="4300819at2"/>
<evidence type="ECO:0000313" key="3">
    <source>
        <dbReference type="Proteomes" id="UP000198348"/>
    </source>
</evidence>
<name>A0A238W6A3_9PSEU</name>
<keyword evidence="1" id="KW-0732">Signal</keyword>
<evidence type="ECO:0000256" key="1">
    <source>
        <dbReference type="SAM" id="SignalP"/>
    </source>
</evidence>
<keyword evidence="3" id="KW-1185">Reference proteome</keyword>